<accession>A0A7J8IQG4</accession>
<dbReference type="Gene3D" id="3.30.70.850">
    <property type="entry name" value="Peptidase S8, pro-domain"/>
    <property type="match status" value="1"/>
</dbReference>
<evidence type="ECO:0000256" key="2">
    <source>
        <dbReference type="ARBA" id="ARBA00022685"/>
    </source>
</evidence>
<name>A0A7J8IQG4_ROUAE</name>
<evidence type="ECO:0000256" key="5">
    <source>
        <dbReference type="ARBA" id="ARBA00022825"/>
    </source>
</evidence>
<protein>
    <submittedName>
        <fullName evidence="10">Proprotein convertase subtilisin/kexin type 5</fullName>
    </submittedName>
</protein>
<dbReference type="Pfam" id="PF16470">
    <property type="entry name" value="S8_pro-domain"/>
    <property type="match status" value="1"/>
</dbReference>
<dbReference type="GO" id="GO:0004252">
    <property type="term" value="F:serine-type endopeptidase activity"/>
    <property type="evidence" value="ECO:0007669"/>
    <property type="project" value="TreeGrafter"/>
</dbReference>
<dbReference type="GO" id="GO:0016486">
    <property type="term" value="P:peptide hormone processing"/>
    <property type="evidence" value="ECO:0007669"/>
    <property type="project" value="TreeGrafter"/>
</dbReference>
<evidence type="ECO:0000256" key="6">
    <source>
        <dbReference type="ARBA" id="ARBA00023145"/>
    </source>
</evidence>
<evidence type="ECO:0000256" key="3">
    <source>
        <dbReference type="ARBA" id="ARBA00022729"/>
    </source>
</evidence>
<gene>
    <name evidence="10" type="ORF">HJG63_015023</name>
</gene>
<keyword evidence="6" id="KW-0865">Zymogen</keyword>
<keyword evidence="5" id="KW-0720">Serine protease</keyword>
<dbReference type="PANTHER" id="PTHR42884:SF7">
    <property type="entry name" value="PROPROTEIN CONVERTASE SUBTILISIN_KEXIN TYPE 5"/>
    <property type="match status" value="1"/>
</dbReference>
<keyword evidence="2" id="KW-0165">Cleavage on pair of basic residues</keyword>
<dbReference type="GO" id="GO:0000139">
    <property type="term" value="C:Golgi membrane"/>
    <property type="evidence" value="ECO:0007669"/>
    <property type="project" value="TreeGrafter"/>
</dbReference>
<keyword evidence="1" id="KW-0645">Protease</keyword>
<keyword evidence="4" id="KW-0378">Hydrolase</keyword>
<dbReference type="FunFam" id="3.30.70.850:FF:000001">
    <property type="entry name" value="Proprotein convertase subtilisin/kexin type 5"/>
    <property type="match status" value="1"/>
</dbReference>
<evidence type="ECO:0000256" key="4">
    <source>
        <dbReference type="ARBA" id="ARBA00022801"/>
    </source>
</evidence>
<feature type="signal peptide" evidence="8">
    <location>
        <begin position="1"/>
        <end position="32"/>
    </location>
</feature>
<reference evidence="10 11" key="1">
    <citation type="journal article" date="2020" name="Nature">
        <title>Six reference-quality genomes reveal evolution of bat adaptations.</title>
        <authorList>
            <person name="Jebb D."/>
            <person name="Huang Z."/>
            <person name="Pippel M."/>
            <person name="Hughes G.M."/>
            <person name="Lavrichenko K."/>
            <person name="Devanna P."/>
            <person name="Winkler S."/>
            <person name="Jermiin L.S."/>
            <person name="Skirmuntt E.C."/>
            <person name="Katzourakis A."/>
            <person name="Burkitt-Gray L."/>
            <person name="Ray D.A."/>
            <person name="Sullivan K.A.M."/>
            <person name="Roscito J.G."/>
            <person name="Kirilenko B.M."/>
            <person name="Davalos L.M."/>
            <person name="Corthals A.P."/>
            <person name="Power M.L."/>
            <person name="Jones G."/>
            <person name="Ransome R.D."/>
            <person name="Dechmann D.K.N."/>
            <person name="Locatelli A.G."/>
            <person name="Puechmaille S.J."/>
            <person name="Fedrigo O."/>
            <person name="Jarvis E.D."/>
            <person name="Hiller M."/>
            <person name="Vernes S.C."/>
            <person name="Myers E.W."/>
            <person name="Teeling E.C."/>
        </authorList>
    </citation>
    <scope>NUCLEOTIDE SEQUENCE [LARGE SCALE GENOMIC DNA]</scope>
    <source>
        <strain evidence="10">MRouAeg1</strain>
        <tissue evidence="10">Muscle</tissue>
    </source>
</reference>
<keyword evidence="7" id="KW-0325">Glycoprotein</keyword>
<dbReference type="InterPro" id="IPR038466">
    <property type="entry name" value="S8_pro-domain_sf"/>
</dbReference>
<dbReference type="Proteomes" id="UP000593571">
    <property type="component" value="Unassembled WGS sequence"/>
</dbReference>
<dbReference type="InterPro" id="IPR032815">
    <property type="entry name" value="S8_pro-domain"/>
</dbReference>
<dbReference type="PANTHER" id="PTHR42884">
    <property type="entry name" value="PROPROTEIN CONVERTASE SUBTILISIN/KEXIN-RELATED"/>
    <property type="match status" value="1"/>
</dbReference>
<dbReference type="GO" id="GO:0005802">
    <property type="term" value="C:trans-Golgi network"/>
    <property type="evidence" value="ECO:0007669"/>
    <property type="project" value="TreeGrafter"/>
</dbReference>
<proteinExistence type="predicted"/>
<feature type="chain" id="PRO_5029611096" evidence="8">
    <location>
        <begin position="33"/>
        <end position="178"/>
    </location>
</feature>
<evidence type="ECO:0000256" key="8">
    <source>
        <dbReference type="SAM" id="SignalP"/>
    </source>
</evidence>
<dbReference type="SUPFAM" id="SSF54897">
    <property type="entry name" value="Protease propeptides/inhibitors"/>
    <property type="match status" value="1"/>
</dbReference>
<dbReference type="AlphaFoldDB" id="A0A7J8IQG4"/>
<evidence type="ECO:0000259" key="9">
    <source>
        <dbReference type="Pfam" id="PF16470"/>
    </source>
</evidence>
<keyword evidence="11" id="KW-1185">Reference proteome</keyword>
<evidence type="ECO:0000256" key="7">
    <source>
        <dbReference type="ARBA" id="ARBA00023180"/>
    </source>
</evidence>
<organism evidence="10 11">
    <name type="scientific">Rousettus aegyptiacus</name>
    <name type="common">Egyptian fruit bat</name>
    <name type="synonym">Pteropus aegyptiacus</name>
    <dbReference type="NCBI Taxonomy" id="9407"/>
    <lineage>
        <taxon>Eukaryota</taxon>
        <taxon>Metazoa</taxon>
        <taxon>Chordata</taxon>
        <taxon>Craniata</taxon>
        <taxon>Vertebrata</taxon>
        <taxon>Euteleostomi</taxon>
        <taxon>Mammalia</taxon>
        <taxon>Eutheria</taxon>
        <taxon>Laurasiatheria</taxon>
        <taxon>Chiroptera</taxon>
        <taxon>Yinpterochiroptera</taxon>
        <taxon>Pteropodoidea</taxon>
        <taxon>Pteropodidae</taxon>
        <taxon>Rousettinae</taxon>
        <taxon>Rousettus</taxon>
    </lineage>
</organism>
<evidence type="ECO:0000256" key="1">
    <source>
        <dbReference type="ARBA" id="ARBA00022670"/>
    </source>
</evidence>
<sequence length="178" mass="20589">MGWGSRCCCPGRLDLLCVLALLWGCLLPVCRTRVYTNHWAVKIAGGFPEANRIASKYGFINIGQIGALKDYYHFYHSRTIKRSVLSSRGTHSFISMEPKVEWIQQQVVKKRTKRDYDLSRAHSTYFNDPKWPSMWYMVSSPGLGLRHPDLCSAGNIYWDWKDTAMVPRGFFLFQELTI</sequence>
<feature type="domain" description="Peptidase S8 pro-domain" evidence="9">
    <location>
        <begin position="38"/>
        <end position="114"/>
    </location>
</feature>
<evidence type="ECO:0000313" key="10">
    <source>
        <dbReference type="EMBL" id="KAF6486450.1"/>
    </source>
</evidence>
<dbReference type="EMBL" id="JACASE010000003">
    <property type="protein sequence ID" value="KAF6486450.1"/>
    <property type="molecule type" value="Genomic_DNA"/>
</dbReference>
<keyword evidence="3 8" id="KW-0732">Signal</keyword>
<comment type="caution">
    <text evidence="10">The sequence shown here is derived from an EMBL/GenBank/DDBJ whole genome shotgun (WGS) entry which is preliminary data.</text>
</comment>
<evidence type="ECO:0000313" key="11">
    <source>
        <dbReference type="Proteomes" id="UP000593571"/>
    </source>
</evidence>